<keyword evidence="6" id="KW-0016">Alginate biosynthesis</keyword>
<dbReference type="EMBL" id="RJAI01000098">
    <property type="protein sequence ID" value="RNF78266.1"/>
    <property type="molecule type" value="Genomic_DNA"/>
</dbReference>
<accession>A0A3M8SF17</accession>
<dbReference type="RefSeq" id="WP_123085757.1">
    <property type="nucleotide sequence ID" value="NZ_RJAI01000098.1"/>
</dbReference>
<evidence type="ECO:0000256" key="2">
    <source>
        <dbReference type="ARBA" id="ARBA00005182"/>
    </source>
</evidence>
<dbReference type="Pfam" id="PF16822">
    <property type="entry name" value="ALGX"/>
    <property type="match status" value="1"/>
</dbReference>
<dbReference type="GO" id="GO:0042597">
    <property type="term" value="C:periplasmic space"/>
    <property type="evidence" value="ECO:0007669"/>
    <property type="project" value="UniProtKB-SubCell"/>
</dbReference>
<comment type="pathway">
    <text evidence="2">Glycan biosynthesis; alginate biosynthesis.</text>
</comment>
<evidence type="ECO:0000256" key="4">
    <source>
        <dbReference type="ARBA" id="ARBA00022729"/>
    </source>
</evidence>
<dbReference type="GO" id="GO:0042121">
    <property type="term" value="P:alginic acid biosynthetic process"/>
    <property type="evidence" value="ECO:0007669"/>
    <property type="project" value="UniProtKB-UniPathway"/>
</dbReference>
<keyword evidence="3" id="KW-0808">Transferase</keyword>
<comment type="subcellular location">
    <subcellularLocation>
        <location evidence="1">Periplasm</location>
    </subcellularLocation>
</comment>
<dbReference type="InterPro" id="IPR031811">
    <property type="entry name" value="ALGX/ALGJ_SGNH-like"/>
</dbReference>
<evidence type="ECO:0000256" key="5">
    <source>
        <dbReference type="ARBA" id="ARBA00022764"/>
    </source>
</evidence>
<dbReference type="AlphaFoldDB" id="A0A3M8SF17"/>
<gene>
    <name evidence="9" type="ORF">EFK07_28985</name>
</gene>
<evidence type="ECO:0000256" key="6">
    <source>
        <dbReference type="ARBA" id="ARBA00022841"/>
    </source>
</evidence>
<dbReference type="GO" id="GO:0016746">
    <property type="term" value="F:acyltransferase activity"/>
    <property type="evidence" value="ECO:0007669"/>
    <property type="project" value="UniProtKB-KW"/>
</dbReference>
<protein>
    <recommendedName>
        <fullName evidence="8">AlgX/AlgJ SGNH hydrolase-like domain-containing protein</fullName>
    </recommendedName>
</protein>
<evidence type="ECO:0000256" key="1">
    <source>
        <dbReference type="ARBA" id="ARBA00004418"/>
    </source>
</evidence>
<reference evidence="9 10" key="1">
    <citation type="submission" date="2018-10" db="EMBL/GenBank/DDBJ databases">
        <title>An outbreak of IMP-63 producing strain in France.</title>
        <authorList>
            <person name="Bour M."/>
            <person name="Liapis E."/>
            <person name="Plesiat P."/>
        </authorList>
    </citation>
    <scope>NUCLEOTIDE SEQUENCE [LARGE SCALE GENOMIC DNA]</scope>
    <source>
        <strain evidence="9 10">12917</strain>
    </source>
</reference>
<evidence type="ECO:0000256" key="7">
    <source>
        <dbReference type="ARBA" id="ARBA00023315"/>
    </source>
</evidence>
<evidence type="ECO:0000259" key="8">
    <source>
        <dbReference type="Pfam" id="PF16822"/>
    </source>
</evidence>
<sequence length="367" mass="41604">MRKYIFAFLMLVGVILSTVPLVNFFKAEDGVLQKLRSVESIRRTLYSMDFVLPYIGRLYYWAGLSLDPESVMVGKSGWLFLGDGYAKTLTVKRFLPTDVDEVLAKNIIANAQDWNSWFVSRGVRAYRVVIGPDKDSIYTEYLPDWAKPSLFTITDQIADIGGEALVIFPKRQLMDAKDRFTPSLYYKTDTHWNLIGGSIAFEQLMQSLSSVDASIHWPAPIVDRDISVVARGGGDLSRFQRINQLISDDEIVLRAPLYPAGTIHQYEYKSKKPIAPLLNGDVRILTTPTLVVSDNALNKVRVLWLRDSFGTAMTPFMAATFSEVLQVHNSVSTPEMVKDLTIKFKPDYVVETTVERSVRREFLIRQP</sequence>
<evidence type="ECO:0000256" key="3">
    <source>
        <dbReference type="ARBA" id="ARBA00022679"/>
    </source>
</evidence>
<comment type="caution">
    <text evidence="9">The sequence shown here is derived from an EMBL/GenBank/DDBJ whole genome shotgun (WGS) entry which is preliminary data.</text>
</comment>
<keyword evidence="4" id="KW-0732">Signal</keyword>
<keyword evidence="7" id="KW-0012">Acyltransferase</keyword>
<name>A0A3M8SF17_PSEPU</name>
<evidence type="ECO:0000313" key="10">
    <source>
        <dbReference type="Proteomes" id="UP000278162"/>
    </source>
</evidence>
<dbReference type="Proteomes" id="UP000278162">
    <property type="component" value="Unassembled WGS sequence"/>
</dbReference>
<keyword evidence="5" id="KW-0574">Periplasm</keyword>
<proteinExistence type="predicted"/>
<evidence type="ECO:0000313" key="9">
    <source>
        <dbReference type="EMBL" id="RNF78266.1"/>
    </source>
</evidence>
<organism evidence="9 10">
    <name type="scientific">Pseudomonas putida</name>
    <name type="common">Arthrobacter siderocapsulatus</name>
    <dbReference type="NCBI Taxonomy" id="303"/>
    <lineage>
        <taxon>Bacteria</taxon>
        <taxon>Pseudomonadati</taxon>
        <taxon>Pseudomonadota</taxon>
        <taxon>Gammaproteobacteria</taxon>
        <taxon>Pseudomonadales</taxon>
        <taxon>Pseudomonadaceae</taxon>
        <taxon>Pseudomonas</taxon>
    </lineage>
</organism>
<feature type="domain" description="AlgX/AlgJ SGNH hydrolase-like" evidence="8">
    <location>
        <begin position="71"/>
        <end position="241"/>
    </location>
</feature>
<dbReference type="UniPathway" id="UPA00286"/>